<protein>
    <submittedName>
        <fullName evidence="1">Uncharacterized protein</fullName>
    </submittedName>
</protein>
<accession>A0A481Z2K8</accession>
<reference evidence="1" key="1">
    <citation type="journal article" date="2019" name="MBio">
        <title>Virus Genomes from Deep Sea Sediments Expand the Ocean Megavirome and Support Independent Origins of Viral Gigantism.</title>
        <authorList>
            <person name="Backstrom D."/>
            <person name="Yutin N."/>
            <person name="Jorgensen S.L."/>
            <person name="Dharamshi J."/>
            <person name="Homa F."/>
            <person name="Zaremba-Niedwiedzka K."/>
            <person name="Spang A."/>
            <person name="Wolf Y.I."/>
            <person name="Koonin E.V."/>
            <person name="Ettema T.J."/>
        </authorList>
    </citation>
    <scope>NUCLEOTIDE SEQUENCE</scope>
</reference>
<proteinExistence type="predicted"/>
<name>A0A481Z2K8_9VIRU</name>
<gene>
    <name evidence="1" type="ORF">LCMiAC02_01070</name>
</gene>
<evidence type="ECO:0000313" key="1">
    <source>
        <dbReference type="EMBL" id="QBK89014.1"/>
    </source>
</evidence>
<organism evidence="1">
    <name type="scientific">Mimivirus LCMiAC02</name>
    <dbReference type="NCBI Taxonomy" id="2506609"/>
    <lineage>
        <taxon>Viruses</taxon>
        <taxon>Varidnaviria</taxon>
        <taxon>Bamfordvirae</taxon>
        <taxon>Nucleocytoviricota</taxon>
        <taxon>Megaviricetes</taxon>
        <taxon>Imitervirales</taxon>
        <taxon>Mimiviridae</taxon>
        <taxon>Klosneuvirinae</taxon>
    </lineage>
</organism>
<sequence>MEQSEINKDIFYHVNEIPQAHGASCGILRQALGSVPLRKSHSDCMSAFPKKRDVPRHSASCGIPRQALGRKSHSDFGIQNNTQSNVSINNKNNLSINGAISHNEILDKHETKYNPAIKHGKVFSPNVKEIVAITYKIPISPIISETYKLNNDLLDIHRTLIETKYMYNINKNIGDGTSADGTSASSTLLGGEIKHNTSIFPSTILNTELSYKLLSNYLESISISSYIPNTTVTTEYSDSSDLADSSNITTVTTEKK</sequence>
<dbReference type="EMBL" id="MK500406">
    <property type="protein sequence ID" value="QBK89014.1"/>
    <property type="molecule type" value="Genomic_DNA"/>
</dbReference>